<feature type="domain" description="Aminoglycoside phosphotransferase" evidence="1">
    <location>
        <begin position="107"/>
        <end position="172"/>
    </location>
</feature>
<dbReference type="Gene3D" id="3.90.1200.10">
    <property type="match status" value="1"/>
</dbReference>
<keyword evidence="3" id="KW-1185">Reference proteome</keyword>
<evidence type="ECO:0000259" key="1">
    <source>
        <dbReference type="Pfam" id="PF01636"/>
    </source>
</evidence>
<evidence type="ECO:0000313" key="3">
    <source>
        <dbReference type="Proteomes" id="UP000007882"/>
    </source>
</evidence>
<reference evidence="2 3" key="1">
    <citation type="submission" date="2012-02" db="EMBL/GenBank/DDBJ databases">
        <title>Complete genome sequence of Actinoplanes missouriensis 431 (= NBRC 102363).</title>
        <authorList>
            <person name="Ohnishi Y."/>
            <person name="Ishikawa J."/>
            <person name="Sekine M."/>
            <person name="Hosoyama A."/>
            <person name="Harada T."/>
            <person name="Narita H."/>
            <person name="Hata T."/>
            <person name="Konno Y."/>
            <person name="Tutikane K."/>
            <person name="Fujita N."/>
            <person name="Horinouchi S."/>
            <person name="Hayakawa M."/>
        </authorList>
    </citation>
    <scope>NUCLEOTIDE SEQUENCE [LARGE SCALE GENOMIC DNA]</scope>
    <source>
        <strain evidence="3">ATCC 14538 / DSM 43046 / CBS 188.64 / JCM 3121 / NBRC 102363 / NCIMB 12654 / NRRL B-3342 / UNCC 431</strain>
    </source>
</reference>
<evidence type="ECO:0000313" key="2">
    <source>
        <dbReference type="EMBL" id="BAL91054.1"/>
    </source>
</evidence>
<dbReference type="Proteomes" id="UP000007882">
    <property type="component" value="Chromosome"/>
</dbReference>
<protein>
    <submittedName>
        <fullName evidence="2">Putative aminoglycoside phosphotransferase</fullName>
    </submittedName>
</protein>
<dbReference type="AlphaFoldDB" id="I0HDG7"/>
<dbReference type="RefSeq" id="WP_014445942.1">
    <property type="nucleotide sequence ID" value="NC_017093.1"/>
</dbReference>
<dbReference type="EMBL" id="AP012319">
    <property type="protein sequence ID" value="BAL91054.1"/>
    <property type="molecule type" value="Genomic_DNA"/>
</dbReference>
<proteinExistence type="predicted"/>
<accession>I0HDG7</accession>
<dbReference type="InterPro" id="IPR002575">
    <property type="entry name" value="Aminoglycoside_PTrfase"/>
</dbReference>
<dbReference type="eggNOG" id="COG0515">
    <property type="taxonomic scope" value="Bacteria"/>
</dbReference>
<dbReference type="STRING" id="512565.AMIS_58340"/>
<dbReference type="PATRIC" id="fig|512565.3.peg.5832"/>
<gene>
    <name evidence="2" type="ordered locus">AMIS_58340</name>
</gene>
<feature type="domain" description="Aminoglycoside phosphotransferase" evidence="1">
    <location>
        <begin position="3"/>
        <end position="106"/>
    </location>
</feature>
<dbReference type="SUPFAM" id="SSF56112">
    <property type="entry name" value="Protein kinase-like (PK-like)"/>
    <property type="match status" value="1"/>
</dbReference>
<organism evidence="2 3">
    <name type="scientific">Actinoplanes missouriensis (strain ATCC 14538 / DSM 43046 / CBS 188.64 / JCM 3121 / NBRC 102363 / NCIMB 12654 / NRRL B-3342 / UNCC 431)</name>
    <dbReference type="NCBI Taxonomy" id="512565"/>
    <lineage>
        <taxon>Bacteria</taxon>
        <taxon>Bacillati</taxon>
        <taxon>Actinomycetota</taxon>
        <taxon>Actinomycetes</taxon>
        <taxon>Micromonosporales</taxon>
        <taxon>Micromonosporaceae</taxon>
        <taxon>Actinoplanes</taxon>
    </lineage>
</organism>
<dbReference type="InterPro" id="IPR011009">
    <property type="entry name" value="Kinase-like_dom_sf"/>
</dbReference>
<dbReference type="KEGG" id="ams:AMIS_58340"/>
<sequence length="221" mass="23400">MELIGTGRQADVYALDERRVLRRYRDGTDATGEAEIMAYLSRFDFPTPRVYGAGGADLILERLDGRTLLGALLAGEMSTAEGAACLAGLHRRLHEVPPRPGGRAGDRILHRDLHPDNVLMTSRGPVVIDWNNVADGPPEVDVALTAVIVAQVAADPEHPMAEPARGFVAAFGRVAGDDVRAGLDAALAVRSADPALTAADTARLPEVAALIRFLSSGDFSS</sequence>
<dbReference type="Pfam" id="PF01636">
    <property type="entry name" value="APH"/>
    <property type="match status" value="2"/>
</dbReference>
<dbReference type="OrthoDB" id="9797603at2"/>
<name>I0HDG7_ACTM4</name>
<dbReference type="GO" id="GO:0016740">
    <property type="term" value="F:transferase activity"/>
    <property type="evidence" value="ECO:0007669"/>
    <property type="project" value="UniProtKB-KW"/>
</dbReference>
<dbReference type="HOGENOM" id="CLU_083624_0_0_11"/>
<keyword evidence="2" id="KW-0808">Transferase</keyword>